<name>A0A1S7S044_AGRTU</name>
<protein>
    <submittedName>
        <fullName evidence="1">Uncharacterized protein</fullName>
    </submittedName>
</protein>
<evidence type="ECO:0000313" key="1">
    <source>
        <dbReference type="EMBL" id="CUX60128.1"/>
    </source>
</evidence>
<evidence type="ECO:0000313" key="2">
    <source>
        <dbReference type="Proteomes" id="UP000191897"/>
    </source>
</evidence>
<sequence length="32" mass="3558">MFNLYSLTRVSLGSTPVVWLFKLSQVGGMNVL</sequence>
<dbReference type="EMBL" id="FBWC01000027">
    <property type="protein sequence ID" value="CUX60128.1"/>
    <property type="molecule type" value="Genomic_DNA"/>
</dbReference>
<dbReference type="AlphaFoldDB" id="A0A1S7S044"/>
<proteinExistence type="predicted"/>
<dbReference type="Proteomes" id="UP000191897">
    <property type="component" value="Unassembled WGS sequence"/>
</dbReference>
<accession>A0A1S7S044</accession>
<organism evidence="1 2">
    <name type="scientific">Agrobacterium tumefaciens str. Kerr 14</name>
    <dbReference type="NCBI Taxonomy" id="1183424"/>
    <lineage>
        <taxon>Bacteria</taxon>
        <taxon>Pseudomonadati</taxon>
        <taxon>Pseudomonadota</taxon>
        <taxon>Alphaproteobacteria</taxon>
        <taxon>Hyphomicrobiales</taxon>
        <taxon>Rhizobiaceae</taxon>
        <taxon>Rhizobium/Agrobacterium group</taxon>
        <taxon>Agrobacterium</taxon>
        <taxon>Agrobacterium tumefaciens complex</taxon>
    </lineage>
</organism>
<reference evidence="1 2" key="1">
    <citation type="submission" date="2016-01" db="EMBL/GenBank/DDBJ databases">
        <authorList>
            <person name="Oliw E.H."/>
        </authorList>
    </citation>
    <scope>NUCLEOTIDE SEQUENCE [LARGE SCALE GENOMIC DNA]</scope>
    <source>
        <strain evidence="1 2">Kerr 14</strain>
    </source>
</reference>
<gene>
    <name evidence="1" type="ORF">AGR4C_Lc50402</name>
</gene>